<dbReference type="OrthoDB" id="9804511at2"/>
<dbReference type="PANTHER" id="PTHR12143:SF39">
    <property type="entry name" value="SECRETED PROTEIN"/>
    <property type="match status" value="1"/>
</dbReference>
<dbReference type="FunFam" id="3.30.2080.10:FF:000001">
    <property type="entry name" value="Alpha-1,2-mannosidase subfamily"/>
    <property type="match status" value="1"/>
</dbReference>
<dbReference type="InterPro" id="IPR050883">
    <property type="entry name" value="PNGase"/>
</dbReference>
<evidence type="ECO:0000259" key="3">
    <source>
        <dbReference type="Pfam" id="PF17678"/>
    </source>
</evidence>
<evidence type="ECO:0000259" key="2">
    <source>
        <dbReference type="Pfam" id="PF07971"/>
    </source>
</evidence>
<dbReference type="InterPro" id="IPR014718">
    <property type="entry name" value="GH-type_carb-bd"/>
</dbReference>
<evidence type="ECO:0000313" key="5">
    <source>
        <dbReference type="Proteomes" id="UP000315750"/>
    </source>
</evidence>
<dbReference type="PANTHER" id="PTHR12143">
    <property type="entry name" value="PEPTIDE N-GLYCANASE PNGASE -RELATED"/>
    <property type="match status" value="1"/>
</dbReference>
<gene>
    <name evidence="4" type="ORF">Pan181_51860</name>
</gene>
<dbReference type="Gene3D" id="2.70.98.10">
    <property type="match status" value="1"/>
</dbReference>
<dbReference type="GO" id="GO:0005975">
    <property type="term" value="P:carbohydrate metabolic process"/>
    <property type="evidence" value="ECO:0007669"/>
    <property type="project" value="InterPro"/>
</dbReference>
<dbReference type="RefSeq" id="WP_145251505.1">
    <property type="nucleotide sequence ID" value="NZ_CP036278.1"/>
</dbReference>
<dbReference type="InterPro" id="IPR005887">
    <property type="entry name" value="GH92_a_mannosidase_put"/>
</dbReference>
<dbReference type="Gene3D" id="1.20.1050.60">
    <property type="entry name" value="alpha-1,2-mannosidase"/>
    <property type="match status" value="1"/>
</dbReference>
<proteinExistence type="predicted"/>
<reference evidence="4 5" key="1">
    <citation type="submission" date="2019-02" db="EMBL/GenBank/DDBJ databases">
        <title>Deep-cultivation of Planctomycetes and their phenomic and genomic characterization uncovers novel biology.</title>
        <authorList>
            <person name="Wiegand S."/>
            <person name="Jogler M."/>
            <person name="Boedeker C."/>
            <person name="Pinto D."/>
            <person name="Vollmers J."/>
            <person name="Rivas-Marin E."/>
            <person name="Kohn T."/>
            <person name="Peeters S.H."/>
            <person name="Heuer A."/>
            <person name="Rast P."/>
            <person name="Oberbeckmann S."/>
            <person name="Bunk B."/>
            <person name="Jeske O."/>
            <person name="Meyerdierks A."/>
            <person name="Storesund J.E."/>
            <person name="Kallscheuer N."/>
            <person name="Luecker S."/>
            <person name="Lage O.M."/>
            <person name="Pohl T."/>
            <person name="Merkel B.J."/>
            <person name="Hornburger P."/>
            <person name="Mueller R.-W."/>
            <person name="Bruemmer F."/>
            <person name="Labrenz M."/>
            <person name="Spormann A.M."/>
            <person name="Op den Camp H."/>
            <person name="Overmann J."/>
            <person name="Amann R."/>
            <person name="Jetten M.S.M."/>
            <person name="Mascher T."/>
            <person name="Medema M.H."/>
            <person name="Devos D.P."/>
            <person name="Kaster A.-K."/>
            <person name="Ovreas L."/>
            <person name="Rohde M."/>
            <person name="Galperin M.Y."/>
            <person name="Jogler C."/>
        </authorList>
    </citation>
    <scope>NUCLEOTIDE SEQUENCE [LARGE SCALE GENOMIC DNA]</scope>
    <source>
        <strain evidence="4 5">Pan181</strain>
    </source>
</reference>
<dbReference type="GO" id="GO:0030246">
    <property type="term" value="F:carbohydrate binding"/>
    <property type="evidence" value="ECO:0007669"/>
    <property type="project" value="InterPro"/>
</dbReference>
<dbReference type="KEGG" id="amuc:Pan181_51860"/>
<feature type="domain" description="Glycosyl hydrolase family 92 N-terminal" evidence="3">
    <location>
        <begin position="39"/>
        <end position="316"/>
    </location>
</feature>
<dbReference type="InterPro" id="IPR041371">
    <property type="entry name" value="GH92_N"/>
</dbReference>
<dbReference type="SUPFAM" id="SSF48208">
    <property type="entry name" value="Six-hairpin glycosidases"/>
    <property type="match status" value="1"/>
</dbReference>
<protein>
    <submittedName>
        <fullName evidence="4">Glycosyl hydrolase family 92</fullName>
    </submittedName>
</protein>
<dbReference type="Pfam" id="PF17678">
    <property type="entry name" value="Glyco_hydro_92N"/>
    <property type="match status" value="1"/>
</dbReference>
<dbReference type="Proteomes" id="UP000315750">
    <property type="component" value="Chromosome"/>
</dbReference>
<accession>A0A518AW29</accession>
<evidence type="ECO:0000313" key="4">
    <source>
        <dbReference type="EMBL" id="QDU58945.1"/>
    </source>
</evidence>
<dbReference type="NCBIfam" id="TIGR01180">
    <property type="entry name" value="aman2_put"/>
    <property type="match status" value="1"/>
</dbReference>
<dbReference type="InterPro" id="IPR012939">
    <property type="entry name" value="Glyco_hydro_92"/>
</dbReference>
<keyword evidence="1" id="KW-0732">Signal</keyword>
<evidence type="ECO:0000256" key="1">
    <source>
        <dbReference type="SAM" id="SignalP"/>
    </source>
</evidence>
<dbReference type="GO" id="GO:0006516">
    <property type="term" value="P:glycoprotein catabolic process"/>
    <property type="evidence" value="ECO:0007669"/>
    <property type="project" value="TreeGrafter"/>
</dbReference>
<organism evidence="4 5">
    <name type="scientific">Aeoliella mucimassa</name>
    <dbReference type="NCBI Taxonomy" id="2527972"/>
    <lineage>
        <taxon>Bacteria</taxon>
        <taxon>Pseudomonadati</taxon>
        <taxon>Planctomycetota</taxon>
        <taxon>Planctomycetia</taxon>
        <taxon>Pirellulales</taxon>
        <taxon>Lacipirellulaceae</taxon>
        <taxon>Aeoliella</taxon>
    </lineage>
</organism>
<feature type="signal peptide" evidence="1">
    <location>
        <begin position="1"/>
        <end position="28"/>
    </location>
</feature>
<name>A0A518AW29_9BACT</name>
<dbReference type="InterPro" id="IPR008928">
    <property type="entry name" value="6-hairpin_glycosidase_sf"/>
</dbReference>
<keyword evidence="4" id="KW-0378">Hydrolase</keyword>
<dbReference type="EMBL" id="CP036278">
    <property type="protein sequence ID" value="QDU58945.1"/>
    <property type="molecule type" value="Genomic_DNA"/>
</dbReference>
<dbReference type="GO" id="GO:0000224">
    <property type="term" value="F:peptide-N4-(N-acetyl-beta-glucosaminyl)asparagine amidase activity"/>
    <property type="evidence" value="ECO:0007669"/>
    <property type="project" value="TreeGrafter"/>
</dbReference>
<dbReference type="Gene3D" id="1.20.1610.10">
    <property type="entry name" value="alpha-1,2-mannosidases domains"/>
    <property type="match status" value="1"/>
</dbReference>
<dbReference type="Pfam" id="PF07971">
    <property type="entry name" value="Glyco_hydro_92"/>
    <property type="match status" value="1"/>
</dbReference>
<dbReference type="GO" id="GO:0005829">
    <property type="term" value="C:cytosol"/>
    <property type="evidence" value="ECO:0007669"/>
    <property type="project" value="TreeGrafter"/>
</dbReference>
<sequence precursor="true">MILPPAAARLLVFGFATWCSLVVAPAWSQEPPPKSPADYVNPFIGASTSADQAGIYHGLGKTFPGAITPYGMVQLSPNTITGGDNGPGYSYEMPYIEGFAFTQMSGIGWFGDLGNFLVTPTTGPLQVVAGRHPEVARGYRSRYDKDTEQAKAGYYSATLTDYDVRVEATATPRTGMLRMTFPQNEQSRVQIDLARRVGGTSTKQMVRVCDKQTIEGWMECTPEGGGWGNGAGQARYTVYFYAQFDKPLEKYGVWSADIPDGQRRNREAIESEEYDKLIAAAKIIDQPTEVEGEHLGFFTEFATSQGEQVQMKVGISFTSLEGARANLEAENTGWHFDAIREATKQQWNDALSRITIKSSDEDQLAIFYTAMYHTMIDPRAISDVDGRYPGGNGKIHEPKGFTKRTIFSGWDVFRSQFPLQSIINPTLVTDTINSLIELADDTDSDYLERWEMFNAYSGCMLGNPAVVIITDAYVKGLRDFDVERAYALSKSSVERFGNGTRGHAGDISRTLEYAYNEWCVSQLATALHHDRDARLYATRAKSYRNIFDRDKGWFRPKNGDGSWQKWPAQGRLQQGYGSVESNPYQQGWFVPHDLDGLVDLLGGREKTLLDLEHFFNNTPEDFRWNDYYNHANEPVHHVAFLFNQLGSPWLTQKWTRTICANAYRNDVEGLVGNEDVGQMSAWYVLASCGIHPVTPGTTRYEITSPMWQRVEMNVGEGKVFTINVRNQSPKNLYIQSATLNGKPYNKTWIDYPHIMSGATLELTLGPVPNKRWAVPAQN</sequence>
<dbReference type="AlphaFoldDB" id="A0A518AW29"/>
<feature type="chain" id="PRO_5022215843" evidence="1">
    <location>
        <begin position="29"/>
        <end position="778"/>
    </location>
</feature>
<feature type="domain" description="Glycosyl hydrolase family 92" evidence="2">
    <location>
        <begin position="322"/>
        <end position="766"/>
    </location>
</feature>
<keyword evidence="5" id="KW-1185">Reference proteome</keyword>
<dbReference type="Gene3D" id="3.30.2080.10">
    <property type="entry name" value="GH92 mannosidase domain"/>
    <property type="match status" value="1"/>
</dbReference>